<dbReference type="InterPro" id="IPR013762">
    <property type="entry name" value="Integrase-like_cat_sf"/>
</dbReference>
<keyword evidence="5" id="KW-0233">DNA recombination</keyword>
<evidence type="ECO:0000313" key="9">
    <source>
        <dbReference type="EMBL" id="BCZ49325.1"/>
    </source>
</evidence>
<dbReference type="Pfam" id="PF14659">
    <property type="entry name" value="Phage_int_SAM_3"/>
    <property type="match status" value="1"/>
</dbReference>
<dbReference type="RefSeq" id="WP_224035513.1">
    <property type="nucleotide sequence ID" value="NZ_AP024849.1"/>
</dbReference>
<dbReference type="InterPro" id="IPR010998">
    <property type="entry name" value="Integrase_recombinase_N"/>
</dbReference>
<evidence type="ECO:0000256" key="2">
    <source>
        <dbReference type="ARBA" id="ARBA00008857"/>
    </source>
</evidence>
<protein>
    <submittedName>
        <fullName evidence="9">Site-specific integrase</fullName>
    </submittedName>
</protein>
<evidence type="ECO:0000256" key="6">
    <source>
        <dbReference type="PROSITE-ProRule" id="PRU01248"/>
    </source>
</evidence>
<reference evidence="10" key="1">
    <citation type="submission" date="2021-07" db="EMBL/GenBank/DDBJ databases">
        <title>Complete genome sequencing of a Clostridium isolate.</title>
        <authorList>
            <person name="Ueki A."/>
            <person name="Tonouchi A."/>
        </authorList>
    </citation>
    <scope>NUCLEOTIDE SEQUENCE [LARGE SCALE GENOMIC DNA]</scope>
    <source>
        <strain evidence="10">C5S11</strain>
    </source>
</reference>
<gene>
    <name evidence="9" type="ORF">psyc5s11_53920</name>
</gene>
<name>A0ABN6J6R9_9CLOT</name>
<proteinExistence type="inferred from homology"/>
<keyword evidence="10" id="KW-1185">Reference proteome</keyword>
<dbReference type="PANTHER" id="PTHR30349:SF64">
    <property type="entry name" value="PROPHAGE INTEGRASE INTD-RELATED"/>
    <property type="match status" value="1"/>
</dbReference>
<evidence type="ECO:0000256" key="4">
    <source>
        <dbReference type="ARBA" id="ARBA00023125"/>
    </source>
</evidence>
<dbReference type="CDD" id="cd01189">
    <property type="entry name" value="INT_ICEBs1_C_like"/>
    <property type="match status" value="1"/>
</dbReference>
<keyword evidence="3" id="KW-0229">DNA integration</keyword>
<sequence length="390" mass="45392">MATYKNISSIQSKPNWRATVSLGYTSGKKNVERKQGFKTKKEAEVWVTDILSKKNKGFIAPTESNALFKDYINKWFNEYKSKHISINTRTNYRSRIDTHIVPKLGEYRLNKITNAIIQDFYNSLIGEGLKPSSVKKIMETVNGVLKYAQKSKLIYNLPTDIEKQPMNKPKVEFWTKEEIDFYLDRIYGSYLYTPILIEIFTGLRVGELCGLRWCDIDFDTNNLTVNNQVIYDRELKVLVFSEILKTDTSYRKISLPKMLTDYLKSIKGDSLDTDFIVLNLQGTMYNPRNLSMNFTKSIHKYRKSIDDLKGENKKIPEDYMRLKQITFHALRHTHATLLIFNGENIKVISERLGHKNISTTLDTYTHVMEDMKNNTADLLDSIFRYVPSTT</sequence>
<evidence type="ECO:0000256" key="3">
    <source>
        <dbReference type="ARBA" id="ARBA00022908"/>
    </source>
</evidence>
<organism evidence="9 10">
    <name type="scientific">Clostridium gelidum</name>
    <dbReference type="NCBI Taxonomy" id="704125"/>
    <lineage>
        <taxon>Bacteria</taxon>
        <taxon>Bacillati</taxon>
        <taxon>Bacillota</taxon>
        <taxon>Clostridia</taxon>
        <taxon>Eubacteriales</taxon>
        <taxon>Clostridiaceae</taxon>
        <taxon>Clostridium</taxon>
    </lineage>
</organism>
<dbReference type="Proteomes" id="UP000824633">
    <property type="component" value="Chromosome"/>
</dbReference>
<dbReference type="SUPFAM" id="SSF56349">
    <property type="entry name" value="DNA breaking-rejoining enzymes"/>
    <property type="match status" value="1"/>
</dbReference>
<evidence type="ECO:0000259" key="7">
    <source>
        <dbReference type="PROSITE" id="PS51898"/>
    </source>
</evidence>
<evidence type="ECO:0000256" key="5">
    <source>
        <dbReference type="ARBA" id="ARBA00023172"/>
    </source>
</evidence>
<feature type="domain" description="Tyr recombinase" evidence="7">
    <location>
        <begin position="169"/>
        <end position="377"/>
    </location>
</feature>
<dbReference type="Gene3D" id="1.10.443.10">
    <property type="entry name" value="Intergrase catalytic core"/>
    <property type="match status" value="1"/>
</dbReference>
<dbReference type="InterPro" id="IPR028259">
    <property type="entry name" value="AP2-like_int_N"/>
</dbReference>
<dbReference type="Pfam" id="PF00589">
    <property type="entry name" value="Phage_integrase"/>
    <property type="match status" value="1"/>
</dbReference>
<dbReference type="InterPro" id="IPR004107">
    <property type="entry name" value="Integrase_SAM-like_N"/>
</dbReference>
<dbReference type="InterPro" id="IPR011010">
    <property type="entry name" value="DNA_brk_join_enz"/>
</dbReference>
<dbReference type="EMBL" id="AP024849">
    <property type="protein sequence ID" value="BCZ49325.1"/>
    <property type="molecule type" value="Genomic_DNA"/>
</dbReference>
<dbReference type="PANTHER" id="PTHR30349">
    <property type="entry name" value="PHAGE INTEGRASE-RELATED"/>
    <property type="match status" value="1"/>
</dbReference>
<comment type="similarity">
    <text evidence="2">Belongs to the 'phage' integrase family.</text>
</comment>
<dbReference type="PROSITE" id="PS51898">
    <property type="entry name" value="TYR_RECOMBINASE"/>
    <property type="match status" value="1"/>
</dbReference>
<dbReference type="InterPro" id="IPR002104">
    <property type="entry name" value="Integrase_catalytic"/>
</dbReference>
<keyword evidence="4 6" id="KW-0238">DNA-binding</keyword>
<evidence type="ECO:0000259" key="8">
    <source>
        <dbReference type="PROSITE" id="PS51900"/>
    </source>
</evidence>
<accession>A0ABN6J6R9</accession>
<dbReference type="InterPro" id="IPR050090">
    <property type="entry name" value="Tyrosine_recombinase_XerCD"/>
</dbReference>
<evidence type="ECO:0000313" key="10">
    <source>
        <dbReference type="Proteomes" id="UP000824633"/>
    </source>
</evidence>
<dbReference type="PROSITE" id="PS51900">
    <property type="entry name" value="CB"/>
    <property type="match status" value="1"/>
</dbReference>
<dbReference type="InterPro" id="IPR044068">
    <property type="entry name" value="CB"/>
</dbReference>
<feature type="domain" description="Core-binding (CB)" evidence="8">
    <location>
        <begin position="66"/>
        <end position="149"/>
    </location>
</feature>
<dbReference type="Gene3D" id="1.10.150.130">
    <property type="match status" value="1"/>
</dbReference>
<dbReference type="Pfam" id="PF14657">
    <property type="entry name" value="Arm-DNA-bind_4"/>
    <property type="match status" value="1"/>
</dbReference>
<comment type="function">
    <text evidence="1">Site-specific tyrosine recombinase, which acts by catalyzing the cutting and rejoining of the recombining DNA molecules.</text>
</comment>
<evidence type="ECO:0000256" key="1">
    <source>
        <dbReference type="ARBA" id="ARBA00003283"/>
    </source>
</evidence>